<dbReference type="AlphaFoldDB" id="A0A1Y6D9Z7"/>
<evidence type="ECO:0000256" key="2">
    <source>
        <dbReference type="ARBA" id="ARBA00023125"/>
    </source>
</evidence>
<dbReference type="Gene3D" id="3.90.1530.30">
    <property type="match status" value="1"/>
</dbReference>
<dbReference type="SUPFAM" id="SSF109709">
    <property type="entry name" value="KorB DNA-binding domain-like"/>
    <property type="match status" value="1"/>
</dbReference>
<protein>
    <submittedName>
        <fullName evidence="5">Chromosome partitioning protein, ParB family</fullName>
    </submittedName>
</protein>
<dbReference type="PANTHER" id="PTHR33375">
    <property type="entry name" value="CHROMOSOME-PARTITIONING PROTEIN PARB-RELATED"/>
    <property type="match status" value="1"/>
</dbReference>
<organism evidence="5 6">
    <name type="scientific">Methylomagnum ishizawai</name>
    <dbReference type="NCBI Taxonomy" id="1760988"/>
    <lineage>
        <taxon>Bacteria</taxon>
        <taxon>Pseudomonadati</taxon>
        <taxon>Pseudomonadota</taxon>
        <taxon>Gammaproteobacteria</taxon>
        <taxon>Methylococcales</taxon>
        <taxon>Methylococcaceae</taxon>
        <taxon>Methylomagnum</taxon>
    </lineage>
</organism>
<feature type="region of interest" description="Disordered" evidence="3">
    <location>
        <begin position="1"/>
        <end position="51"/>
    </location>
</feature>
<evidence type="ECO:0000259" key="4">
    <source>
        <dbReference type="SMART" id="SM00470"/>
    </source>
</evidence>
<dbReference type="SUPFAM" id="SSF110849">
    <property type="entry name" value="ParB/Sulfiredoxin"/>
    <property type="match status" value="1"/>
</dbReference>
<keyword evidence="2" id="KW-0238">DNA-binding</keyword>
<dbReference type="PANTHER" id="PTHR33375:SF1">
    <property type="entry name" value="CHROMOSOME-PARTITIONING PROTEIN PARB-RELATED"/>
    <property type="match status" value="1"/>
</dbReference>
<dbReference type="Gene3D" id="1.10.10.2830">
    <property type="match status" value="1"/>
</dbReference>
<evidence type="ECO:0000256" key="3">
    <source>
        <dbReference type="SAM" id="MobiDB-lite"/>
    </source>
</evidence>
<sequence length="318" mass="35244">MSDTDTTAPPAPKKLSPLEKLAAKSKESIGLHQANQETVGPDLGPSPQGSAARKIHVDLIDPNPWQPRTHFDDAGLRELAQSIQATQGVIEPIVLRRKEERYQLVVGERRWRAAKLAGHQHIDAVVRELADQEVALMALVENIDREDLSDYEIALALGNLRERFKTTSQLARYLNKDRKDTYRYLAFLDLPDWLRARLDQNPRLIHRTSADNLKGLFGSVEDGAGVYRDATQKALDLIESGALAQNLLIPQIKRYALGPGRAAAPAEVVFSRHGQKVGSLVRGGKHIKITLKAASLTEAQTDELERLIHHWVKGDPGG</sequence>
<dbReference type="FunFam" id="3.90.1530.30:FF:000001">
    <property type="entry name" value="Chromosome partitioning protein ParB"/>
    <property type="match status" value="1"/>
</dbReference>
<feature type="domain" description="ParB-like N-terminal" evidence="4">
    <location>
        <begin position="53"/>
        <end position="143"/>
    </location>
</feature>
<evidence type="ECO:0000313" key="6">
    <source>
        <dbReference type="Proteomes" id="UP000192923"/>
    </source>
</evidence>
<dbReference type="RefSeq" id="WP_176225392.1">
    <property type="nucleotide sequence ID" value="NZ_FXAM01000002.1"/>
</dbReference>
<evidence type="ECO:0000256" key="1">
    <source>
        <dbReference type="ARBA" id="ARBA00006295"/>
    </source>
</evidence>
<dbReference type="CDD" id="cd16393">
    <property type="entry name" value="SPO0J_N"/>
    <property type="match status" value="1"/>
</dbReference>
<dbReference type="InterPro" id="IPR050336">
    <property type="entry name" value="Chromosome_partition/occlusion"/>
</dbReference>
<dbReference type="GO" id="GO:0003677">
    <property type="term" value="F:DNA binding"/>
    <property type="evidence" value="ECO:0007669"/>
    <property type="project" value="UniProtKB-KW"/>
</dbReference>
<dbReference type="Proteomes" id="UP000192923">
    <property type="component" value="Unassembled WGS sequence"/>
</dbReference>
<dbReference type="InterPro" id="IPR003115">
    <property type="entry name" value="ParB_N"/>
</dbReference>
<reference evidence="5 6" key="1">
    <citation type="submission" date="2016-12" db="EMBL/GenBank/DDBJ databases">
        <authorList>
            <person name="Song W.-J."/>
            <person name="Kurnit D.M."/>
        </authorList>
    </citation>
    <scope>NUCLEOTIDE SEQUENCE [LARGE SCALE GENOMIC DNA]</scope>
    <source>
        <strain evidence="5 6">175</strain>
    </source>
</reference>
<evidence type="ECO:0000313" key="5">
    <source>
        <dbReference type="EMBL" id="SMF97493.1"/>
    </source>
</evidence>
<dbReference type="STRING" id="1760988.SAMN02949497_0523"/>
<name>A0A1Y6D9Z7_9GAMM</name>
<dbReference type="EMBL" id="FXAM01000002">
    <property type="protein sequence ID" value="SMF97493.1"/>
    <property type="molecule type" value="Genomic_DNA"/>
</dbReference>
<dbReference type="Pfam" id="PF02195">
    <property type="entry name" value="ParB_N"/>
    <property type="match status" value="1"/>
</dbReference>
<dbReference type="InterPro" id="IPR004437">
    <property type="entry name" value="ParB/RepB/Spo0J"/>
</dbReference>
<accession>A0A1Y6D9Z7</accession>
<dbReference type="NCBIfam" id="TIGR00180">
    <property type="entry name" value="parB_part"/>
    <property type="match status" value="1"/>
</dbReference>
<dbReference type="GO" id="GO:0007059">
    <property type="term" value="P:chromosome segregation"/>
    <property type="evidence" value="ECO:0007669"/>
    <property type="project" value="TreeGrafter"/>
</dbReference>
<proteinExistence type="inferred from homology"/>
<comment type="similarity">
    <text evidence="1">Belongs to the ParB family.</text>
</comment>
<dbReference type="InterPro" id="IPR036086">
    <property type="entry name" value="ParB/Sulfiredoxin_sf"/>
</dbReference>
<keyword evidence="6" id="KW-1185">Reference proteome</keyword>
<dbReference type="GO" id="GO:0005694">
    <property type="term" value="C:chromosome"/>
    <property type="evidence" value="ECO:0007669"/>
    <property type="project" value="TreeGrafter"/>
</dbReference>
<gene>
    <name evidence="5" type="ORF">SAMN02949497_0523</name>
</gene>
<dbReference type="SMART" id="SM00470">
    <property type="entry name" value="ParB"/>
    <property type="match status" value="1"/>
</dbReference>